<sequence length="1018" mass="113269">MSSSLSSVPSKAALTALRGLVVGTSCAIAFIAEDRRRKINCAKQIIENGERIKSAKRYRPGGTALALAIEEEALWDPALVSPSRARLVLHQVDAVPTPIPSGRKIKQSEELDSWDDIGPMADMAGVVVSDQGDTSNTNSTGVYPQPEQPGRTDPYASLQNLPNLRTTAPKPGPSWLWSNTEVVRLYAFPTVDEIVTKVHEACRSREPRQIGSAVRTVHEAMNLESAPSNLDSSWIEATALLCRVCQEEGRLKDAVDILCRVVTRGTLEEGAYHSHKPFTLIESLLAHTELSEQTRDVYLKNLSTAIKLFLPTFQTPPTDPDNQMYSLGRRLLEICFSLRRMSRIFGLYRRCNMVAGENSDDLTSWFLTRLYEQKDYRSVVKVFCSTYPKSSPTEASVHAIGDIIVESVELALNYKADQVLKTLHGVCSRLGNTKLKSQWVIKLLVCHWKQHHSFQAVEALFETLRTPSLKDTVFRSDSVYRIMVELALEAGEEDKAESYFMAGVAQNPALASDVRLLGVLARFHAKDGDWEAVRADFEAMRRRGGPHTSRVFVPILKAYAETHTVRETEAFLKSYVDELKVPLCSHMVTLMAKQYAAIRDVDSLVEWLDYCSRADFPVDAAFTNAILVSCRRQWRFPFRDLRTLFRKLRALNPKFVDGHTEQVMKDAALADSKYGGKAAKGRLLSLRLDPNKVSSQGKRDQVEDVILAMKKALTCDRPQRAASIYKRAVHLGMPFSPRALRLAVQARLISVPNDYQGAYSLIRDAQSRGEDVNGVINYLVAKQLGEITTTADKSDVYNTIQATLARFQKGGFQITENFLHRAALVCLTAGHFRGAINYALKAAEVRGASCGPCFNLQNFKILLATYAELIDINGIRDTIDRCLTSQYKEDAACRRALKHARARVMHSQARSVTHEQRMRARAVVDEGIKTIVEARKALRAEGKKLEAEAIRIMKQAALDAGCPPVEFGNIPWLGGGKGGKVADGELEAVVDEFPSEDYFSVLERELDAPGRVTAVEAF</sequence>
<keyword evidence="1" id="KW-0175">Coiled coil</keyword>
<dbReference type="Gene3D" id="1.25.40.10">
    <property type="entry name" value="Tetratricopeptide repeat domain"/>
    <property type="match status" value="1"/>
</dbReference>
<dbReference type="AlphaFoldDB" id="A0AAN7C8W0"/>
<accession>A0AAN7C8W0</accession>
<protein>
    <recommendedName>
        <fullName evidence="5">Pentatricopeptide repeat protein</fullName>
    </recommendedName>
</protein>
<organism evidence="3 4">
    <name type="scientific">Achaetomium macrosporum</name>
    <dbReference type="NCBI Taxonomy" id="79813"/>
    <lineage>
        <taxon>Eukaryota</taxon>
        <taxon>Fungi</taxon>
        <taxon>Dikarya</taxon>
        <taxon>Ascomycota</taxon>
        <taxon>Pezizomycotina</taxon>
        <taxon>Sordariomycetes</taxon>
        <taxon>Sordariomycetidae</taxon>
        <taxon>Sordariales</taxon>
        <taxon>Chaetomiaceae</taxon>
        <taxon>Achaetomium</taxon>
    </lineage>
</organism>
<reference evidence="3" key="2">
    <citation type="submission" date="2023-05" db="EMBL/GenBank/DDBJ databases">
        <authorList>
            <consortium name="Lawrence Berkeley National Laboratory"/>
            <person name="Steindorff A."/>
            <person name="Hensen N."/>
            <person name="Bonometti L."/>
            <person name="Westerberg I."/>
            <person name="Brannstrom I.O."/>
            <person name="Guillou S."/>
            <person name="Cros-Aarteil S."/>
            <person name="Calhoun S."/>
            <person name="Haridas S."/>
            <person name="Kuo A."/>
            <person name="Mondo S."/>
            <person name="Pangilinan J."/>
            <person name="Riley R."/>
            <person name="Labutti K."/>
            <person name="Andreopoulos B."/>
            <person name="Lipzen A."/>
            <person name="Chen C."/>
            <person name="Yanf M."/>
            <person name="Daum C."/>
            <person name="Ng V."/>
            <person name="Clum A."/>
            <person name="Ohm R."/>
            <person name="Martin F."/>
            <person name="Silar P."/>
            <person name="Natvig D."/>
            <person name="Lalanne C."/>
            <person name="Gautier V."/>
            <person name="Ament-Velasquez S.L."/>
            <person name="Kruys A."/>
            <person name="Hutchinson M.I."/>
            <person name="Powell A.J."/>
            <person name="Barry K."/>
            <person name="Miller A.N."/>
            <person name="Grigoriev I.V."/>
            <person name="Debuchy R."/>
            <person name="Gladieux P."/>
            <person name="Thoren M.H."/>
            <person name="Johannesson H."/>
        </authorList>
    </citation>
    <scope>NUCLEOTIDE SEQUENCE</scope>
    <source>
        <strain evidence="3">CBS 532.94</strain>
    </source>
</reference>
<feature type="coiled-coil region" evidence="1">
    <location>
        <begin position="928"/>
        <end position="955"/>
    </location>
</feature>
<feature type="region of interest" description="Disordered" evidence="2">
    <location>
        <begin position="130"/>
        <end position="151"/>
    </location>
</feature>
<evidence type="ECO:0008006" key="5">
    <source>
        <dbReference type="Google" id="ProtNLM"/>
    </source>
</evidence>
<evidence type="ECO:0000256" key="2">
    <source>
        <dbReference type="SAM" id="MobiDB-lite"/>
    </source>
</evidence>
<dbReference type="InterPro" id="IPR011990">
    <property type="entry name" value="TPR-like_helical_dom_sf"/>
</dbReference>
<name>A0AAN7C8W0_9PEZI</name>
<dbReference type="EMBL" id="MU860165">
    <property type="protein sequence ID" value="KAK4236917.1"/>
    <property type="molecule type" value="Genomic_DNA"/>
</dbReference>
<feature type="compositionally biased region" description="Polar residues" evidence="2">
    <location>
        <begin position="131"/>
        <end position="142"/>
    </location>
</feature>
<proteinExistence type="predicted"/>
<reference evidence="3" key="1">
    <citation type="journal article" date="2023" name="Mol. Phylogenet. Evol.">
        <title>Genome-scale phylogeny and comparative genomics of the fungal order Sordariales.</title>
        <authorList>
            <person name="Hensen N."/>
            <person name="Bonometti L."/>
            <person name="Westerberg I."/>
            <person name="Brannstrom I.O."/>
            <person name="Guillou S."/>
            <person name="Cros-Aarteil S."/>
            <person name="Calhoun S."/>
            <person name="Haridas S."/>
            <person name="Kuo A."/>
            <person name="Mondo S."/>
            <person name="Pangilinan J."/>
            <person name="Riley R."/>
            <person name="LaButti K."/>
            <person name="Andreopoulos B."/>
            <person name="Lipzen A."/>
            <person name="Chen C."/>
            <person name="Yan M."/>
            <person name="Daum C."/>
            <person name="Ng V."/>
            <person name="Clum A."/>
            <person name="Steindorff A."/>
            <person name="Ohm R.A."/>
            <person name="Martin F."/>
            <person name="Silar P."/>
            <person name="Natvig D.O."/>
            <person name="Lalanne C."/>
            <person name="Gautier V."/>
            <person name="Ament-Velasquez S.L."/>
            <person name="Kruys A."/>
            <person name="Hutchinson M.I."/>
            <person name="Powell A.J."/>
            <person name="Barry K."/>
            <person name="Miller A.N."/>
            <person name="Grigoriev I.V."/>
            <person name="Debuchy R."/>
            <person name="Gladieux P."/>
            <person name="Hiltunen Thoren M."/>
            <person name="Johannesson H."/>
        </authorList>
    </citation>
    <scope>NUCLEOTIDE SEQUENCE</scope>
    <source>
        <strain evidence="3">CBS 532.94</strain>
    </source>
</reference>
<evidence type="ECO:0000313" key="4">
    <source>
        <dbReference type="Proteomes" id="UP001303760"/>
    </source>
</evidence>
<evidence type="ECO:0000313" key="3">
    <source>
        <dbReference type="EMBL" id="KAK4236917.1"/>
    </source>
</evidence>
<comment type="caution">
    <text evidence="3">The sequence shown here is derived from an EMBL/GenBank/DDBJ whole genome shotgun (WGS) entry which is preliminary data.</text>
</comment>
<gene>
    <name evidence="3" type="ORF">C8A03DRAFT_35153</name>
</gene>
<keyword evidence="4" id="KW-1185">Reference proteome</keyword>
<evidence type="ECO:0000256" key="1">
    <source>
        <dbReference type="SAM" id="Coils"/>
    </source>
</evidence>
<dbReference type="Proteomes" id="UP001303760">
    <property type="component" value="Unassembled WGS sequence"/>
</dbReference>